<dbReference type="PROSITE" id="PS00346">
    <property type="entry name" value="ETS_DOMAIN_2"/>
    <property type="match status" value="1"/>
</dbReference>
<evidence type="ECO:0000256" key="7">
    <source>
        <dbReference type="SAM" id="MobiDB-lite"/>
    </source>
</evidence>
<protein>
    <submittedName>
        <fullName evidence="10">ETS translocation variant 1-like isoform X1</fullName>
    </submittedName>
</protein>
<dbReference type="GO" id="GO:0045893">
    <property type="term" value="P:positive regulation of DNA-templated transcription"/>
    <property type="evidence" value="ECO:0007669"/>
    <property type="project" value="UniProtKB-ARBA"/>
</dbReference>
<name>A0A8B7ZF66_ACAPL</name>
<feature type="region of interest" description="Disordered" evidence="7">
    <location>
        <begin position="154"/>
        <end position="189"/>
    </location>
</feature>
<keyword evidence="5 6" id="KW-0539">Nucleus</keyword>
<evidence type="ECO:0000256" key="6">
    <source>
        <dbReference type="RuleBase" id="RU004019"/>
    </source>
</evidence>
<dbReference type="GO" id="GO:0030154">
    <property type="term" value="P:cell differentiation"/>
    <property type="evidence" value="ECO:0007669"/>
    <property type="project" value="TreeGrafter"/>
</dbReference>
<evidence type="ECO:0000313" key="10">
    <source>
        <dbReference type="RefSeq" id="XP_022104303.1"/>
    </source>
</evidence>
<dbReference type="GeneID" id="110986610"/>
<reference evidence="10" key="1">
    <citation type="submission" date="2025-08" db="UniProtKB">
        <authorList>
            <consortium name="RefSeq"/>
        </authorList>
    </citation>
    <scope>IDENTIFICATION</scope>
</reference>
<dbReference type="OMA" id="DYQAESX"/>
<comment type="similarity">
    <text evidence="2 6">Belongs to the ETS family.</text>
</comment>
<feature type="domain" description="ETS" evidence="8">
    <location>
        <begin position="382"/>
        <end position="462"/>
    </location>
</feature>
<evidence type="ECO:0000256" key="2">
    <source>
        <dbReference type="ARBA" id="ARBA00005562"/>
    </source>
</evidence>
<dbReference type="Proteomes" id="UP000694845">
    <property type="component" value="Unplaced"/>
</dbReference>
<accession>A0A8B7ZF66</accession>
<dbReference type="InterPro" id="IPR006715">
    <property type="entry name" value="ETS_PEA3_N"/>
</dbReference>
<evidence type="ECO:0000256" key="5">
    <source>
        <dbReference type="ARBA" id="ARBA00023242"/>
    </source>
</evidence>
<dbReference type="PROSITE" id="PS50061">
    <property type="entry name" value="ETS_DOMAIN_3"/>
    <property type="match status" value="1"/>
</dbReference>
<comment type="subcellular location">
    <subcellularLocation>
        <location evidence="1 6">Nucleus</location>
    </subcellularLocation>
</comment>
<feature type="region of interest" description="Disordered" evidence="7">
    <location>
        <begin position="1"/>
        <end position="28"/>
    </location>
</feature>
<dbReference type="Gene3D" id="1.10.10.10">
    <property type="entry name" value="Winged helix-like DNA-binding domain superfamily/Winged helix DNA-binding domain"/>
    <property type="match status" value="1"/>
</dbReference>
<evidence type="ECO:0000259" key="8">
    <source>
        <dbReference type="PROSITE" id="PS50061"/>
    </source>
</evidence>
<dbReference type="GO" id="GO:0043565">
    <property type="term" value="F:sequence-specific DNA binding"/>
    <property type="evidence" value="ECO:0007669"/>
    <property type="project" value="InterPro"/>
</dbReference>
<sequence>MGDCGGFYDQEVPYMDPQTVPDVDESSSSGYCDDYSCGYRTERHDKQTSNCCLDKDCLEKDSEELFQDLDQLQDEWLDGLCDLDTEAEQFVPDFQNDNLPLNVKIKAEPKSPSCHKPCAHMKFPSSSSSMSTTPHFDFSNSHKFEFGEQLVIDVPPMKPSGLSSPPTPTTSGTGSSTPLVPTTSDERSDLRITTPLSTASSSSLPSLDLNFNVVKQEMARSSPRSSCALSACTPFKEPAFPSARDLQAYTMEKRYHRQTSEPCFLSFPSEQRSHFQRQNSEPTFVPFKHQGHIGGQFEHGYAGFPIKQEPRDFYEAEVPNSCCMGFQRGEMYNHQGNTEGCIPEHTARHFFDDASVPEKIPEGDTKPEAFRDGPPYQRRGSLQLWQFLVTLLEDPANGGFIAWTGHGLEFKLIEPEEVARRWGIQKNRPAMNYDKLSRSLRYYYEKGIMQKVAGERYVYKFVCDPEALFMMAFPEGLRAAPALTTPGPTLPPPASDRSVPASQPVKIKEEPPIHMQEHQDMYVPDMVPACPPLQHHLEGSAY</sequence>
<dbReference type="GO" id="GO:0005634">
    <property type="term" value="C:nucleus"/>
    <property type="evidence" value="ECO:0007669"/>
    <property type="project" value="UniProtKB-SubCell"/>
</dbReference>
<evidence type="ECO:0000256" key="1">
    <source>
        <dbReference type="ARBA" id="ARBA00004123"/>
    </source>
</evidence>
<proteinExistence type="inferred from homology"/>
<dbReference type="InterPro" id="IPR000418">
    <property type="entry name" value="Ets_dom"/>
</dbReference>
<feature type="compositionally biased region" description="Low complexity" evidence="7">
    <location>
        <begin position="159"/>
        <end position="183"/>
    </location>
</feature>
<dbReference type="GO" id="GO:0000981">
    <property type="term" value="F:DNA-binding transcription factor activity, RNA polymerase II-specific"/>
    <property type="evidence" value="ECO:0007669"/>
    <property type="project" value="TreeGrafter"/>
</dbReference>
<keyword evidence="4 6" id="KW-0238">DNA-binding</keyword>
<dbReference type="Pfam" id="PF04621">
    <property type="entry name" value="ETS_PEA3_N"/>
    <property type="match status" value="1"/>
</dbReference>
<dbReference type="PRINTS" id="PR00454">
    <property type="entry name" value="ETSDOMAIN"/>
</dbReference>
<evidence type="ECO:0000256" key="3">
    <source>
        <dbReference type="ARBA" id="ARBA00022553"/>
    </source>
</evidence>
<dbReference type="AlphaFoldDB" id="A0A8B7ZF66"/>
<dbReference type="OrthoDB" id="10067219at2759"/>
<dbReference type="PANTHER" id="PTHR11849:SF282">
    <property type="entry name" value="ETV5-RELATED PROTEIN ETS96B"/>
    <property type="match status" value="1"/>
</dbReference>
<gene>
    <name evidence="10" type="primary">LOC110986610</name>
</gene>
<dbReference type="InterPro" id="IPR046328">
    <property type="entry name" value="ETS_fam"/>
</dbReference>
<dbReference type="PROSITE" id="PS00345">
    <property type="entry name" value="ETS_DOMAIN_1"/>
    <property type="match status" value="1"/>
</dbReference>
<keyword evidence="3" id="KW-0597">Phosphoprotein</keyword>
<feature type="region of interest" description="Disordered" evidence="7">
    <location>
        <begin position="483"/>
        <end position="504"/>
    </location>
</feature>
<dbReference type="PANTHER" id="PTHR11849">
    <property type="entry name" value="ETS"/>
    <property type="match status" value="1"/>
</dbReference>
<dbReference type="SMART" id="SM00413">
    <property type="entry name" value="ETS"/>
    <property type="match status" value="1"/>
</dbReference>
<evidence type="ECO:0000313" key="9">
    <source>
        <dbReference type="Proteomes" id="UP000694845"/>
    </source>
</evidence>
<organism evidence="9 10">
    <name type="scientific">Acanthaster planci</name>
    <name type="common">Crown-of-thorns starfish</name>
    <dbReference type="NCBI Taxonomy" id="133434"/>
    <lineage>
        <taxon>Eukaryota</taxon>
        <taxon>Metazoa</taxon>
        <taxon>Echinodermata</taxon>
        <taxon>Eleutherozoa</taxon>
        <taxon>Asterozoa</taxon>
        <taxon>Asteroidea</taxon>
        <taxon>Valvatacea</taxon>
        <taxon>Valvatida</taxon>
        <taxon>Acanthasteridae</taxon>
        <taxon>Acanthaster</taxon>
    </lineage>
</organism>
<dbReference type="Pfam" id="PF00178">
    <property type="entry name" value="Ets"/>
    <property type="match status" value="1"/>
</dbReference>
<dbReference type="InterPro" id="IPR036388">
    <property type="entry name" value="WH-like_DNA-bd_sf"/>
</dbReference>
<evidence type="ECO:0000256" key="4">
    <source>
        <dbReference type="ARBA" id="ARBA00023125"/>
    </source>
</evidence>
<dbReference type="RefSeq" id="XP_022104303.1">
    <property type="nucleotide sequence ID" value="XM_022248611.1"/>
</dbReference>
<dbReference type="FunFam" id="1.10.10.10:FF:000121">
    <property type="entry name" value="ETS translocation variant 5"/>
    <property type="match status" value="1"/>
</dbReference>
<dbReference type="InterPro" id="IPR036390">
    <property type="entry name" value="WH_DNA-bd_sf"/>
</dbReference>
<keyword evidence="9" id="KW-1185">Reference proteome</keyword>
<dbReference type="KEGG" id="aplc:110986610"/>
<dbReference type="SUPFAM" id="SSF46785">
    <property type="entry name" value="Winged helix' DNA-binding domain"/>
    <property type="match status" value="1"/>
</dbReference>